<dbReference type="GO" id="GO:0005525">
    <property type="term" value="F:GTP binding"/>
    <property type="evidence" value="ECO:0007669"/>
    <property type="project" value="UniProtKB-KW"/>
</dbReference>
<dbReference type="PANTHER" id="PTHR46819">
    <property type="entry name" value="EF-HAND CALCIUM-BINDING DOMAIN-CONTAINING PROTEIN 7"/>
    <property type="match status" value="1"/>
</dbReference>
<dbReference type="KEGG" id="egl:EGR_09307"/>
<evidence type="ECO:0000256" key="9">
    <source>
        <dbReference type="ARBA" id="ARBA00022837"/>
    </source>
</evidence>
<dbReference type="Gene3D" id="3.40.50.300">
    <property type="entry name" value="P-loop containing nucleotide triphosphate hydrolases"/>
    <property type="match status" value="2"/>
</dbReference>
<dbReference type="Pfam" id="PF00071">
    <property type="entry name" value="Ras"/>
    <property type="match status" value="1"/>
</dbReference>
<evidence type="ECO:0000256" key="3">
    <source>
        <dbReference type="ARBA" id="ARBA00022692"/>
    </source>
</evidence>
<keyword evidence="5" id="KW-0677">Repeat</keyword>
<keyword evidence="13" id="KW-0472">Membrane</keyword>
<evidence type="ECO:0000256" key="11">
    <source>
        <dbReference type="ARBA" id="ARBA00023128"/>
    </source>
</evidence>
<organism evidence="17 18">
    <name type="scientific">Echinococcus granulosus</name>
    <name type="common">Hydatid tapeworm</name>
    <dbReference type="NCBI Taxonomy" id="6210"/>
    <lineage>
        <taxon>Eukaryota</taxon>
        <taxon>Metazoa</taxon>
        <taxon>Spiralia</taxon>
        <taxon>Lophotrochozoa</taxon>
        <taxon>Platyhelminthes</taxon>
        <taxon>Cestoda</taxon>
        <taxon>Eucestoda</taxon>
        <taxon>Cyclophyllidea</taxon>
        <taxon>Taeniidae</taxon>
        <taxon>Echinococcus</taxon>
        <taxon>Echinococcus granulosus group</taxon>
    </lineage>
</organism>
<dbReference type="STRING" id="6210.W6U3Z6"/>
<dbReference type="GO" id="GO:0003924">
    <property type="term" value="F:GTPase activity"/>
    <property type="evidence" value="ECO:0007669"/>
    <property type="project" value="InterPro"/>
</dbReference>
<dbReference type="Proteomes" id="UP000019149">
    <property type="component" value="Unassembled WGS sequence"/>
</dbReference>
<feature type="compositionally biased region" description="Polar residues" evidence="14">
    <location>
        <begin position="743"/>
        <end position="754"/>
    </location>
</feature>
<dbReference type="SUPFAM" id="SSF47473">
    <property type="entry name" value="EF-hand"/>
    <property type="match status" value="1"/>
</dbReference>
<comment type="caution">
    <text evidence="17">The sequence shown here is derived from an EMBL/GenBank/DDBJ whole genome shotgun (WGS) entry which is preliminary data.</text>
</comment>
<dbReference type="OMA" id="FWFAQKA"/>
<keyword evidence="7" id="KW-1000">Mitochondrion outer membrane</keyword>
<keyword evidence="8" id="KW-0378">Hydrolase</keyword>
<evidence type="ECO:0000259" key="16">
    <source>
        <dbReference type="PROSITE" id="PS51423"/>
    </source>
</evidence>
<evidence type="ECO:0000256" key="12">
    <source>
        <dbReference type="ARBA" id="ARBA00023134"/>
    </source>
</evidence>
<keyword evidence="6" id="KW-0547">Nucleotide-binding</keyword>
<dbReference type="InterPro" id="IPR001806">
    <property type="entry name" value="Small_GTPase"/>
</dbReference>
<dbReference type="InterPro" id="IPR052266">
    <property type="entry name" value="Miro-EF-hand_domain"/>
</dbReference>
<dbReference type="CTD" id="36345022"/>
<dbReference type="PRINTS" id="PR00449">
    <property type="entry name" value="RASTRNSFRMNG"/>
</dbReference>
<reference evidence="17 18" key="1">
    <citation type="journal article" date="2013" name="Nat. Genet.">
        <title>The genome of the hydatid tapeworm Echinococcus granulosus.</title>
        <authorList>
            <person name="Zheng H."/>
            <person name="Zhang W."/>
            <person name="Zhang L."/>
            <person name="Zhang Z."/>
            <person name="Li J."/>
            <person name="Lu G."/>
            <person name="Zhu Y."/>
            <person name="Wang Y."/>
            <person name="Huang Y."/>
            <person name="Liu J."/>
            <person name="Kang H."/>
            <person name="Chen J."/>
            <person name="Wang L."/>
            <person name="Chen A."/>
            <person name="Yu S."/>
            <person name="Gao Z."/>
            <person name="Jin L."/>
            <person name="Gu W."/>
            <person name="Wang Z."/>
            <person name="Zhao L."/>
            <person name="Shi B."/>
            <person name="Wen H."/>
            <person name="Lin R."/>
            <person name="Jones M.K."/>
            <person name="Brejova B."/>
            <person name="Vinar T."/>
            <person name="Zhao G."/>
            <person name="McManus D.P."/>
            <person name="Chen Z."/>
            <person name="Zhou Y."/>
            <person name="Wang S."/>
        </authorList>
    </citation>
    <scope>NUCLEOTIDE SEQUENCE [LARGE SCALE GENOMIC DNA]</scope>
</reference>
<dbReference type="GO" id="GO:0005741">
    <property type="term" value="C:mitochondrial outer membrane"/>
    <property type="evidence" value="ECO:0007669"/>
    <property type="project" value="UniProtKB-SubCell"/>
</dbReference>
<dbReference type="SMART" id="SM00173">
    <property type="entry name" value="RAS"/>
    <property type="match status" value="1"/>
</dbReference>
<feature type="domain" description="Miro" evidence="16">
    <location>
        <begin position="27"/>
        <end position="194"/>
    </location>
</feature>
<evidence type="ECO:0000256" key="14">
    <source>
        <dbReference type="SAM" id="MobiDB-lite"/>
    </source>
</evidence>
<evidence type="ECO:0000256" key="5">
    <source>
        <dbReference type="ARBA" id="ARBA00022737"/>
    </source>
</evidence>
<keyword evidence="9" id="KW-0106">Calcium</keyword>
<evidence type="ECO:0000256" key="4">
    <source>
        <dbReference type="ARBA" id="ARBA00022723"/>
    </source>
</evidence>
<dbReference type="SMART" id="SM00175">
    <property type="entry name" value="RAB"/>
    <property type="match status" value="1"/>
</dbReference>
<feature type="region of interest" description="Disordered" evidence="14">
    <location>
        <begin position="699"/>
        <end position="765"/>
    </location>
</feature>
<dbReference type="Gene3D" id="1.10.238.10">
    <property type="entry name" value="EF-hand"/>
    <property type="match status" value="2"/>
</dbReference>
<dbReference type="Pfam" id="PF08356">
    <property type="entry name" value="EF_assoc_2"/>
    <property type="match status" value="1"/>
</dbReference>
<gene>
    <name evidence="17" type="ORF">EGR_09307</name>
</gene>
<dbReference type="PROSITE" id="PS50222">
    <property type="entry name" value="EF_HAND_2"/>
    <property type="match status" value="1"/>
</dbReference>
<dbReference type="FunFam" id="1.10.238.10:FF:000011">
    <property type="entry name" value="Mitochondrial Rho GTPase"/>
    <property type="match status" value="1"/>
</dbReference>
<dbReference type="InterPro" id="IPR013566">
    <property type="entry name" value="EF_hand_assoc_1"/>
</dbReference>
<keyword evidence="12" id="KW-0342">GTP-binding</keyword>
<name>W6U3Z6_ECHGR</name>
<dbReference type="PANTHER" id="PTHR46819:SF1">
    <property type="entry name" value="EF-HAND CALCIUM-BINDING DOMAIN-CONTAINING PROTEIN 7"/>
    <property type="match status" value="1"/>
</dbReference>
<dbReference type="RefSeq" id="XP_024347029.1">
    <property type="nucleotide sequence ID" value="XM_024498556.1"/>
</dbReference>
<comment type="subcellular location">
    <subcellularLocation>
        <location evidence="1">Mitochondrion outer membrane</location>
        <topology evidence="1">Single-pass type IV membrane protein</topology>
    </subcellularLocation>
</comment>
<dbReference type="InterPro" id="IPR027417">
    <property type="entry name" value="P-loop_NTPase"/>
</dbReference>
<dbReference type="OrthoDB" id="10020961at2759"/>
<dbReference type="GeneID" id="36345022"/>
<evidence type="ECO:0000256" key="13">
    <source>
        <dbReference type="ARBA" id="ARBA00023136"/>
    </source>
</evidence>
<dbReference type="GO" id="GO:0005509">
    <property type="term" value="F:calcium ion binding"/>
    <property type="evidence" value="ECO:0007669"/>
    <property type="project" value="InterPro"/>
</dbReference>
<dbReference type="EMBL" id="APAU02000142">
    <property type="protein sequence ID" value="EUB55833.1"/>
    <property type="molecule type" value="Genomic_DNA"/>
</dbReference>
<dbReference type="InterPro" id="IPR013567">
    <property type="entry name" value="EF_hand_assoc_2"/>
</dbReference>
<evidence type="ECO:0000256" key="2">
    <source>
        <dbReference type="ARBA" id="ARBA00007981"/>
    </source>
</evidence>
<dbReference type="SMART" id="SM00174">
    <property type="entry name" value="RHO"/>
    <property type="match status" value="1"/>
</dbReference>
<dbReference type="PROSITE" id="PS00018">
    <property type="entry name" value="EF_HAND_1"/>
    <property type="match status" value="1"/>
</dbReference>
<evidence type="ECO:0000313" key="17">
    <source>
        <dbReference type="EMBL" id="EUB55833.1"/>
    </source>
</evidence>
<sequence length="822" mass="90025">MVVGGSEGERNPRRLEVSGSQMKSRGQGVVRILLVGEPFVGKTTLILSLVSEEFSPKVPARSEEITIPASVTPERVPTEIVDFSSRVQTRDQLVTEIRQASVICLVYALNDDNFVQHLTVQWLPLIRSCFTESETKVPVVLVGNKSDLVENSKMEQVLPLMERFPEIETCIECSAKSLRNLSEAFWFAQKAVLYPTAPLYHAESKELTPECVCALTRIFRICDVDNDGYLSDKELEAFQERCFAIPLTAQSLLDVKQLIRNSTPGGVTVSGVTLRGFLFLHMIFIRKGRHETTWAVLRQFGYDNHLRLSHDFLYPKLVVPSDCSTELSPAGIHFLHTIFTKYDLDGDECLSPTEVAELLATCPQEEGVRLSGSGSAGVGLEDFGLCVETNSKGWITRRGFMAHWALTTLLEPSQALEYLAYLGFTYQTGACLPPDGDYLPLGSTTPSPGFDSSVTNEDVPQPNLCSCLGSSADSLLRGVMITSERRMDYIRGHTNRTVFYCRVYGGRKVGKTCLLQGLLGRGLRGRGGNAVGGVSGRTAPWTAATGLPVCGKLRTLLLHEVSAGHAEQMTAGEALSADVACLLYDVTDADSFRYVANIFLNFYRGTRVPCLFVAGKADQIGVLQNYCLDPQEFCTKYNLANPLPFSSFDVRPRFVETSNGGSATTAAFGDGPRYRRSSADTVKARPLVAASGSAFWLPDDCQSPEAGPQRSKRNSLSPPATSTPAQLSPQPAQQRPLSGLRGRSSTPTLLSPYTGTAAPAREVKQPEEEFHPVYVKLTTMANYPHARHLELAQPDYAWKLTLAATILAGFGFVAFRMAKPHL</sequence>
<feature type="region of interest" description="Disordered" evidence="14">
    <location>
        <begin position="659"/>
        <end position="681"/>
    </location>
</feature>
<dbReference type="Pfam" id="PF08355">
    <property type="entry name" value="EF_assoc_1"/>
    <property type="match status" value="1"/>
</dbReference>
<dbReference type="InterPro" id="IPR018247">
    <property type="entry name" value="EF_Hand_1_Ca_BS"/>
</dbReference>
<evidence type="ECO:0000256" key="7">
    <source>
        <dbReference type="ARBA" id="ARBA00022787"/>
    </source>
</evidence>
<evidence type="ECO:0000313" key="18">
    <source>
        <dbReference type="Proteomes" id="UP000019149"/>
    </source>
</evidence>
<keyword evidence="3" id="KW-0812">Transmembrane</keyword>
<evidence type="ECO:0000256" key="10">
    <source>
        <dbReference type="ARBA" id="ARBA00022989"/>
    </source>
</evidence>
<proteinExistence type="inferred from homology"/>
<evidence type="ECO:0000256" key="1">
    <source>
        <dbReference type="ARBA" id="ARBA00004200"/>
    </source>
</evidence>
<comment type="similarity">
    <text evidence="2">Belongs to the mitochondrial Rho GTPase family.</text>
</comment>
<dbReference type="PROSITE" id="PS51423">
    <property type="entry name" value="MIRO"/>
    <property type="match status" value="1"/>
</dbReference>
<protein>
    <submittedName>
        <fullName evidence="17">Mitochondrial Rho GTPase</fullName>
    </submittedName>
</protein>
<dbReference type="SMART" id="SM00054">
    <property type="entry name" value="EFh"/>
    <property type="match status" value="2"/>
</dbReference>
<feature type="region of interest" description="Disordered" evidence="14">
    <location>
        <begin position="1"/>
        <end position="21"/>
    </location>
</feature>
<feature type="compositionally biased region" description="Basic and acidic residues" evidence="14">
    <location>
        <begin position="7"/>
        <end position="16"/>
    </location>
</feature>
<dbReference type="InterPro" id="IPR020860">
    <property type="entry name" value="MIRO_dom"/>
</dbReference>
<accession>W6U3Z6</accession>
<keyword evidence="4" id="KW-0479">Metal-binding</keyword>
<dbReference type="FunFam" id="3.40.50.300:FF:000170">
    <property type="entry name" value="Mitochondrial Rho GTPase"/>
    <property type="match status" value="1"/>
</dbReference>
<dbReference type="InterPro" id="IPR002048">
    <property type="entry name" value="EF_hand_dom"/>
</dbReference>
<evidence type="ECO:0000259" key="15">
    <source>
        <dbReference type="PROSITE" id="PS50222"/>
    </source>
</evidence>
<feature type="domain" description="EF-hand" evidence="15">
    <location>
        <begin position="330"/>
        <end position="365"/>
    </location>
</feature>
<dbReference type="InterPro" id="IPR011992">
    <property type="entry name" value="EF-hand-dom_pair"/>
</dbReference>
<keyword evidence="10" id="KW-1133">Transmembrane helix</keyword>
<keyword evidence="11" id="KW-0496">Mitochondrion</keyword>
<keyword evidence="18" id="KW-1185">Reference proteome</keyword>
<evidence type="ECO:0000256" key="8">
    <source>
        <dbReference type="ARBA" id="ARBA00022801"/>
    </source>
</evidence>
<dbReference type="AlphaFoldDB" id="W6U3Z6"/>
<dbReference type="SUPFAM" id="SSF52540">
    <property type="entry name" value="P-loop containing nucleoside triphosphate hydrolases"/>
    <property type="match status" value="2"/>
</dbReference>
<evidence type="ECO:0000256" key="6">
    <source>
        <dbReference type="ARBA" id="ARBA00022741"/>
    </source>
</evidence>
<feature type="compositionally biased region" description="Polar residues" evidence="14">
    <location>
        <begin position="714"/>
        <end position="736"/>
    </location>
</feature>